<feature type="compositionally biased region" description="Basic and acidic residues" evidence="1">
    <location>
        <begin position="116"/>
        <end position="135"/>
    </location>
</feature>
<feature type="compositionally biased region" description="Polar residues" evidence="1">
    <location>
        <begin position="79"/>
        <end position="96"/>
    </location>
</feature>
<keyword evidence="3" id="KW-1185">Reference proteome</keyword>
<organism evidence="2 3">
    <name type="scientific">Pomacea canaliculata</name>
    <name type="common">Golden apple snail</name>
    <dbReference type="NCBI Taxonomy" id="400727"/>
    <lineage>
        <taxon>Eukaryota</taxon>
        <taxon>Metazoa</taxon>
        <taxon>Spiralia</taxon>
        <taxon>Lophotrochozoa</taxon>
        <taxon>Mollusca</taxon>
        <taxon>Gastropoda</taxon>
        <taxon>Caenogastropoda</taxon>
        <taxon>Architaenioglossa</taxon>
        <taxon>Ampullarioidea</taxon>
        <taxon>Ampullariidae</taxon>
        <taxon>Pomacea</taxon>
    </lineage>
</organism>
<name>A0A2T7PME9_POMCA</name>
<dbReference type="AlphaFoldDB" id="A0A2T7PME9"/>
<evidence type="ECO:0000256" key="1">
    <source>
        <dbReference type="SAM" id="MobiDB-lite"/>
    </source>
</evidence>
<accession>A0A2T7PME9</accession>
<feature type="region of interest" description="Disordered" evidence="1">
    <location>
        <begin position="38"/>
        <end position="163"/>
    </location>
</feature>
<sequence length="163" mass="17649">MAVRGGDIPFANTHAAMSPALMRDLKNRLTAARSLERLSGLDSDKRPNMVYSGRTSSQSSARSSMRSIRSSTSDIPGSVVNSQNSEKNLERTTSVNLPRIPSKLLKERSSITTKRTAKEAHHGDEHSDNKGRKLSETSLSAGSTPRDGVTSRGVAAEVERRTV</sequence>
<evidence type="ECO:0000313" key="3">
    <source>
        <dbReference type="Proteomes" id="UP000245119"/>
    </source>
</evidence>
<proteinExistence type="predicted"/>
<dbReference type="Proteomes" id="UP000245119">
    <property type="component" value="Linkage Group LG3"/>
</dbReference>
<dbReference type="EMBL" id="PZQS01000003">
    <property type="protein sequence ID" value="PVD34599.1"/>
    <property type="molecule type" value="Genomic_DNA"/>
</dbReference>
<comment type="caution">
    <text evidence="2">The sequence shown here is derived from an EMBL/GenBank/DDBJ whole genome shotgun (WGS) entry which is preliminary data.</text>
</comment>
<protein>
    <submittedName>
        <fullName evidence="2">Uncharacterized protein</fullName>
    </submittedName>
</protein>
<feature type="compositionally biased region" description="Low complexity" evidence="1">
    <location>
        <begin position="52"/>
        <end position="73"/>
    </location>
</feature>
<gene>
    <name evidence="2" type="ORF">C0Q70_05875</name>
</gene>
<reference evidence="2 3" key="1">
    <citation type="submission" date="2018-04" db="EMBL/GenBank/DDBJ databases">
        <title>The genome of golden apple snail Pomacea canaliculata provides insight into stress tolerance and invasive adaptation.</title>
        <authorList>
            <person name="Liu C."/>
            <person name="Liu B."/>
            <person name="Ren Y."/>
            <person name="Zhang Y."/>
            <person name="Wang H."/>
            <person name="Li S."/>
            <person name="Jiang F."/>
            <person name="Yin L."/>
            <person name="Zhang G."/>
            <person name="Qian W."/>
            <person name="Fan W."/>
        </authorList>
    </citation>
    <scope>NUCLEOTIDE SEQUENCE [LARGE SCALE GENOMIC DNA]</scope>
    <source>
        <strain evidence="2">SZHN2017</strain>
        <tissue evidence="2">Muscle</tissue>
    </source>
</reference>
<evidence type="ECO:0000313" key="2">
    <source>
        <dbReference type="EMBL" id="PVD34599.1"/>
    </source>
</evidence>